<reference evidence="1" key="1">
    <citation type="submission" date="2022-08" db="EMBL/GenBank/DDBJ databases">
        <title>Genome Sequence of Fusarium decemcellulare.</title>
        <authorList>
            <person name="Buettner E."/>
        </authorList>
    </citation>
    <scope>NUCLEOTIDE SEQUENCE</scope>
    <source>
        <strain evidence="1">Babe19</strain>
    </source>
</reference>
<accession>A0ACC1SBU4</accession>
<proteinExistence type="predicted"/>
<evidence type="ECO:0000313" key="2">
    <source>
        <dbReference type="Proteomes" id="UP001148629"/>
    </source>
</evidence>
<sequence>MEYNGHGIIYTPVAIFTMANELILLTGATGFLGHRVLVLALKAGYRVRCAIRSAKGIDKILSTKSVKEIGLLTRKISWVIVPDITVPGAYDEAVVDVQYIIHVASPVGDVRTWGDSQTLSDDEIFVKPAVAGAIGMLESAAAHSPTLKRIVVTSSIVAIFPIPYFQGVKPPEDQVFNADSRLETPVALYAPGLAYHASKIAALNESEAWMKKRNPKFDMINIFPAWIWGINEFAQKADDLMGGSNAALLKALSGTEAKVPINTAGVSVHDCAQAHVLALQPNIEGNQAFITGRLEALEEANGIAKKEFPEAFAAGVFSETCRQATTRIPQDTERTKNVLGLELRPFEDIVGEVAGQYWELWKKN</sequence>
<organism evidence="1 2">
    <name type="scientific">Fusarium decemcellulare</name>
    <dbReference type="NCBI Taxonomy" id="57161"/>
    <lineage>
        <taxon>Eukaryota</taxon>
        <taxon>Fungi</taxon>
        <taxon>Dikarya</taxon>
        <taxon>Ascomycota</taxon>
        <taxon>Pezizomycotina</taxon>
        <taxon>Sordariomycetes</taxon>
        <taxon>Hypocreomycetidae</taxon>
        <taxon>Hypocreales</taxon>
        <taxon>Nectriaceae</taxon>
        <taxon>Fusarium</taxon>
        <taxon>Fusarium decemcellulare species complex</taxon>
    </lineage>
</organism>
<dbReference type="Proteomes" id="UP001148629">
    <property type="component" value="Unassembled WGS sequence"/>
</dbReference>
<dbReference type="EMBL" id="JANRMS010000652">
    <property type="protein sequence ID" value="KAJ3536307.1"/>
    <property type="molecule type" value="Genomic_DNA"/>
</dbReference>
<keyword evidence="2" id="KW-1185">Reference proteome</keyword>
<protein>
    <submittedName>
        <fullName evidence="1">Uncharacterized protein</fullName>
    </submittedName>
</protein>
<comment type="caution">
    <text evidence="1">The sequence shown here is derived from an EMBL/GenBank/DDBJ whole genome shotgun (WGS) entry which is preliminary data.</text>
</comment>
<gene>
    <name evidence="1" type="ORF">NM208_g6781</name>
</gene>
<name>A0ACC1SBU4_9HYPO</name>
<evidence type="ECO:0000313" key="1">
    <source>
        <dbReference type="EMBL" id="KAJ3536307.1"/>
    </source>
</evidence>